<dbReference type="RefSeq" id="WP_038089103.1">
    <property type="nucleotide sequence ID" value="NZ_JMIR01000017.1"/>
</dbReference>
<proteinExistence type="predicted"/>
<protein>
    <submittedName>
        <fullName evidence="2">Uncharacterized protein</fullName>
    </submittedName>
</protein>
<feature type="transmembrane region" description="Helical" evidence="1">
    <location>
        <begin position="66"/>
        <end position="83"/>
    </location>
</feature>
<organism evidence="2 3">
    <name type="scientific">Tumebacillus flagellatus</name>
    <dbReference type="NCBI Taxonomy" id="1157490"/>
    <lineage>
        <taxon>Bacteria</taxon>
        <taxon>Bacillati</taxon>
        <taxon>Bacillota</taxon>
        <taxon>Bacilli</taxon>
        <taxon>Bacillales</taxon>
        <taxon>Alicyclobacillaceae</taxon>
        <taxon>Tumebacillus</taxon>
    </lineage>
</organism>
<sequence length="321" mass="37142">MNEFWSTLGGCLLAVAGAFLVSTLTWGLYPWWKARTTRKRYARERVRMVSDVNTRLDGYRIKQNRITQAVTLVLLLVWMVLLYDQREMLELGVFAAGVVWGRDAYARAPWQKLQTFVLTNQSVVVFLAGAGRALWNIEPRQVVRWSDLDSYRYDGGFVQLYRAEQMQLQFEYNARDMDKLRDLLSALHIKRGEPSDRIWLGQFDETEFFRLEDELTETGWNLIDLYRPELEQLGLQPEFGVMRNVTGDRVHEEFSRSWLQFNLVDGEGEQKASSTLPLWQSSGSIGHLIGVRGQDAVEHLQKWIGNVIRSCQEPQEGSVLS</sequence>
<gene>
    <name evidence="2" type="ORF">EL26_12985</name>
</gene>
<accession>A0A074LSN4</accession>
<reference evidence="2 3" key="1">
    <citation type="journal article" date="2013" name="Int. J. Syst. Evol. Microbiol.">
        <title>Tumebacillus flagellatus sp. nov., an alpha-amylase/pullulanase-producing bacterium isolated from cassava wastewater.</title>
        <authorList>
            <person name="Wang Q."/>
            <person name="Xie N."/>
            <person name="Qin Y."/>
            <person name="Shen N."/>
            <person name="Zhu J."/>
            <person name="Mi H."/>
            <person name="Huang R."/>
        </authorList>
    </citation>
    <scope>NUCLEOTIDE SEQUENCE [LARGE SCALE GENOMIC DNA]</scope>
    <source>
        <strain evidence="2 3">GST4</strain>
    </source>
</reference>
<dbReference type="AlphaFoldDB" id="A0A074LSN4"/>
<dbReference type="Proteomes" id="UP000027931">
    <property type="component" value="Unassembled WGS sequence"/>
</dbReference>
<dbReference type="OrthoDB" id="2380116at2"/>
<keyword evidence="1" id="KW-1133">Transmembrane helix</keyword>
<keyword evidence="1" id="KW-0472">Membrane</keyword>
<evidence type="ECO:0000313" key="3">
    <source>
        <dbReference type="Proteomes" id="UP000027931"/>
    </source>
</evidence>
<evidence type="ECO:0000313" key="2">
    <source>
        <dbReference type="EMBL" id="KEO82818.1"/>
    </source>
</evidence>
<keyword evidence="3" id="KW-1185">Reference proteome</keyword>
<evidence type="ECO:0000256" key="1">
    <source>
        <dbReference type="SAM" id="Phobius"/>
    </source>
</evidence>
<dbReference type="STRING" id="1157490.EL26_12985"/>
<keyword evidence="1" id="KW-0812">Transmembrane</keyword>
<dbReference type="EMBL" id="JMIR01000017">
    <property type="protein sequence ID" value="KEO82818.1"/>
    <property type="molecule type" value="Genomic_DNA"/>
</dbReference>
<comment type="caution">
    <text evidence="2">The sequence shown here is derived from an EMBL/GenBank/DDBJ whole genome shotgun (WGS) entry which is preliminary data.</text>
</comment>
<feature type="transmembrane region" description="Helical" evidence="1">
    <location>
        <begin position="12"/>
        <end position="32"/>
    </location>
</feature>
<name>A0A074LSN4_9BACL</name>